<reference evidence="3 5" key="1">
    <citation type="journal article" date="2018" name="Int. J. Syst. Evol. Microbiol.">
        <title>Micromonospora globbae sp. nov., an endophytic actinomycete isolated from roots of Globba winitii C. H. Wright.</title>
        <authorList>
            <person name="Kuncharoen N."/>
            <person name="Pittayakhajonwut P."/>
            <person name="Tanasupawat S."/>
        </authorList>
    </citation>
    <scope>NUCLEOTIDE SEQUENCE [LARGE SCALE GENOMIC DNA]</scope>
    <source>
        <strain evidence="3 5">WPS1-2</strain>
    </source>
</reference>
<feature type="domain" description="Putative regulatory protein FmdB zinc ribbon" evidence="2">
    <location>
        <begin position="1"/>
        <end position="41"/>
    </location>
</feature>
<dbReference type="AlphaFoldDB" id="A0A420EWV8"/>
<name>A0A420EWV8_9ACTN</name>
<dbReference type="Proteomes" id="UP001432190">
    <property type="component" value="Chromosome"/>
</dbReference>
<evidence type="ECO:0000313" key="3">
    <source>
        <dbReference type="EMBL" id="RKF24737.1"/>
    </source>
</evidence>
<protein>
    <submittedName>
        <fullName evidence="3">Zinc ribbon domain-containing protein</fullName>
    </submittedName>
</protein>
<accession>A0A420EWV8</accession>
<reference evidence="4" key="2">
    <citation type="submission" date="2022-10" db="EMBL/GenBank/DDBJ databases">
        <title>The complete genomes of actinobacterial strains from the NBC collection.</title>
        <authorList>
            <person name="Joergensen T.S."/>
            <person name="Alvarez Arevalo M."/>
            <person name="Sterndorff E.B."/>
            <person name="Faurdal D."/>
            <person name="Vuksanovic O."/>
            <person name="Mourched A.-S."/>
            <person name="Charusanti P."/>
            <person name="Shaw S."/>
            <person name="Blin K."/>
            <person name="Weber T."/>
        </authorList>
    </citation>
    <scope>NUCLEOTIDE SEQUENCE</scope>
    <source>
        <strain evidence="4">NBC_00256</strain>
    </source>
</reference>
<dbReference type="Proteomes" id="UP000285744">
    <property type="component" value="Unassembled WGS sequence"/>
</dbReference>
<evidence type="ECO:0000313" key="6">
    <source>
        <dbReference type="Proteomes" id="UP001432190"/>
    </source>
</evidence>
<dbReference type="Pfam" id="PF09723">
    <property type="entry name" value="Zn_ribbon_8"/>
    <property type="match status" value="1"/>
</dbReference>
<dbReference type="SMART" id="SM00834">
    <property type="entry name" value="CxxC_CXXC_SSSS"/>
    <property type="match status" value="1"/>
</dbReference>
<feature type="region of interest" description="Disordered" evidence="1">
    <location>
        <begin position="57"/>
        <end position="94"/>
    </location>
</feature>
<dbReference type="OrthoDB" id="9792898at2"/>
<evidence type="ECO:0000256" key="1">
    <source>
        <dbReference type="SAM" id="MobiDB-lite"/>
    </source>
</evidence>
<dbReference type="NCBIfam" id="TIGR02605">
    <property type="entry name" value="CxxC_CxxC_SSSS"/>
    <property type="match status" value="1"/>
</dbReference>
<dbReference type="InterPro" id="IPR013429">
    <property type="entry name" value="Regulatory_FmdB_Zinc_ribbon"/>
</dbReference>
<evidence type="ECO:0000259" key="2">
    <source>
        <dbReference type="SMART" id="SM00834"/>
    </source>
</evidence>
<dbReference type="EMBL" id="RAQQ01000020">
    <property type="protein sequence ID" value="RKF24737.1"/>
    <property type="molecule type" value="Genomic_DNA"/>
</dbReference>
<sequence>MATYDYRCPNDGDVEARFPLGEAPPTLPCPACGGAAGRVWSAPRLTRTPRALRTALDRAAASAETPQVVTRVPGRRPATPRASAHPAHSRLPRL</sequence>
<evidence type="ECO:0000313" key="4">
    <source>
        <dbReference type="EMBL" id="WUP52003.1"/>
    </source>
</evidence>
<evidence type="ECO:0000313" key="5">
    <source>
        <dbReference type="Proteomes" id="UP000285744"/>
    </source>
</evidence>
<dbReference type="RefSeq" id="WP_120330884.1">
    <property type="nucleotide sequence ID" value="NZ_CP108084.1"/>
</dbReference>
<organism evidence="3 5">
    <name type="scientific">Micromonospora globbae</name>
    <dbReference type="NCBI Taxonomy" id="1894969"/>
    <lineage>
        <taxon>Bacteria</taxon>
        <taxon>Bacillati</taxon>
        <taxon>Actinomycetota</taxon>
        <taxon>Actinomycetes</taxon>
        <taxon>Micromonosporales</taxon>
        <taxon>Micromonosporaceae</taxon>
        <taxon>Micromonospora</taxon>
    </lineage>
</organism>
<dbReference type="EMBL" id="CP108084">
    <property type="protein sequence ID" value="WUP52003.1"/>
    <property type="molecule type" value="Genomic_DNA"/>
</dbReference>
<gene>
    <name evidence="3" type="ORF">D7I43_24340</name>
    <name evidence="4" type="ORF">OG994_10975</name>
</gene>
<proteinExistence type="predicted"/>
<keyword evidence="6" id="KW-1185">Reference proteome</keyword>